<accession>A0A4C1X8F2</accession>
<dbReference type="Proteomes" id="UP000299102">
    <property type="component" value="Unassembled WGS sequence"/>
</dbReference>
<comment type="caution">
    <text evidence="1">The sequence shown here is derived from an EMBL/GenBank/DDBJ whole genome shotgun (WGS) entry which is preliminary data.</text>
</comment>
<sequence>MHQDRNFRFMLKYQAQVLMAGLRDRSCPPELSLTEPNFATESTTSRLYFVSIRYLTGRAATFSFYNQGPTLFRVGTVTTSGRARSVSTSGSRPYPIPNVSNYRRLCNIWPDRSVDFT</sequence>
<evidence type="ECO:0000313" key="1">
    <source>
        <dbReference type="EMBL" id="GBP60078.1"/>
    </source>
</evidence>
<reference evidence="1 2" key="1">
    <citation type="journal article" date="2019" name="Commun. Biol.">
        <title>The bagworm genome reveals a unique fibroin gene that provides high tensile strength.</title>
        <authorList>
            <person name="Kono N."/>
            <person name="Nakamura H."/>
            <person name="Ohtoshi R."/>
            <person name="Tomita M."/>
            <person name="Numata K."/>
            <person name="Arakawa K."/>
        </authorList>
    </citation>
    <scope>NUCLEOTIDE SEQUENCE [LARGE SCALE GENOMIC DNA]</scope>
</reference>
<keyword evidence="2" id="KW-1185">Reference proteome</keyword>
<organism evidence="1 2">
    <name type="scientific">Eumeta variegata</name>
    <name type="common">Bagworm moth</name>
    <name type="synonym">Eumeta japonica</name>
    <dbReference type="NCBI Taxonomy" id="151549"/>
    <lineage>
        <taxon>Eukaryota</taxon>
        <taxon>Metazoa</taxon>
        <taxon>Ecdysozoa</taxon>
        <taxon>Arthropoda</taxon>
        <taxon>Hexapoda</taxon>
        <taxon>Insecta</taxon>
        <taxon>Pterygota</taxon>
        <taxon>Neoptera</taxon>
        <taxon>Endopterygota</taxon>
        <taxon>Lepidoptera</taxon>
        <taxon>Glossata</taxon>
        <taxon>Ditrysia</taxon>
        <taxon>Tineoidea</taxon>
        <taxon>Psychidae</taxon>
        <taxon>Oiketicinae</taxon>
        <taxon>Eumeta</taxon>
    </lineage>
</organism>
<proteinExistence type="predicted"/>
<dbReference type="EMBL" id="BGZK01000778">
    <property type="protein sequence ID" value="GBP60078.1"/>
    <property type="molecule type" value="Genomic_DNA"/>
</dbReference>
<evidence type="ECO:0000313" key="2">
    <source>
        <dbReference type="Proteomes" id="UP000299102"/>
    </source>
</evidence>
<dbReference type="AlphaFoldDB" id="A0A4C1X8F2"/>
<protein>
    <submittedName>
        <fullName evidence="1">Uncharacterized protein</fullName>
    </submittedName>
</protein>
<name>A0A4C1X8F2_EUMVA</name>
<gene>
    <name evidence="1" type="ORF">EVAR_7071_1</name>
</gene>